<keyword evidence="2" id="KW-1185">Reference proteome</keyword>
<protein>
    <submittedName>
        <fullName evidence="1">Uncharacterized protein</fullName>
    </submittedName>
</protein>
<sequence>MVLTTADVDVSDPNGVAYVRYFDTSFYVKGGKLNHYCRVADGSIAAGSSIYFWNHVQRAQVTHTAPPAWTTRRGTSRAQTRARVSIACPGTWNV</sequence>
<dbReference type="EMBL" id="KV429040">
    <property type="protein sequence ID" value="KZT72500.1"/>
    <property type="molecule type" value="Genomic_DNA"/>
</dbReference>
<accession>A0A165SUB8</accession>
<proteinExistence type="predicted"/>
<dbReference type="OrthoDB" id="3039123at2759"/>
<gene>
    <name evidence="1" type="ORF">DAEQUDRAFT_762795</name>
</gene>
<organism evidence="1 2">
    <name type="scientific">Daedalea quercina L-15889</name>
    <dbReference type="NCBI Taxonomy" id="1314783"/>
    <lineage>
        <taxon>Eukaryota</taxon>
        <taxon>Fungi</taxon>
        <taxon>Dikarya</taxon>
        <taxon>Basidiomycota</taxon>
        <taxon>Agaricomycotina</taxon>
        <taxon>Agaricomycetes</taxon>
        <taxon>Polyporales</taxon>
        <taxon>Fomitopsis</taxon>
    </lineage>
</organism>
<dbReference type="Proteomes" id="UP000076727">
    <property type="component" value="Unassembled WGS sequence"/>
</dbReference>
<evidence type="ECO:0000313" key="2">
    <source>
        <dbReference type="Proteomes" id="UP000076727"/>
    </source>
</evidence>
<evidence type="ECO:0000313" key="1">
    <source>
        <dbReference type="EMBL" id="KZT72500.1"/>
    </source>
</evidence>
<dbReference type="AlphaFoldDB" id="A0A165SUB8"/>
<name>A0A165SUB8_9APHY</name>
<reference evidence="1 2" key="1">
    <citation type="journal article" date="2016" name="Mol. Biol. Evol.">
        <title>Comparative Genomics of Early-Diverging Mushroom-Forming Fungi Provides Insights into the Origins of Lignocellulose Decay Capabilities.</title>
        <authorList>
            <person name="Nagy L.G."/>
            <person name="Riley R."/>
            <person name="Tritt A."/>
            <person name="Adam C."/>
            <person name="Daum C."/>
            <person name="Floudas D."/>
            <person name="Sun H."/>
            <person name="Yadav J.S."/>
            <person name="Pangilinan J."/>
            <person name="Larsson K.H."/>
            <person name="Matsuura K."/>
            <person name="Barry K."/>
            <person name="Labutti K."/>
            <person name="Kuo R."/>
            <person name="Ohm R.A."/>
            <person name="Bhattacharya S.S."/>
            <person name="Shirouzu T."/>
            <person name="Yoshinaga Y."/>
            <person name="Martin F.M."/>
            <person name="Grigoriev I.V."/>
            <person name="Hibbett D.S."/>
        </authorList>
    </citation>
    <scope>NUCLEOTIDE SEQUENCE [LARGE SCALE GENOMIC DNA]</scope>
    <source>
        <strain evidence="1 2">L-15889</strain>
    </source>
</reference>